<accession>A0ABS9KXH5</accession>
<dbReference type="RefSeq" id="WP_237875550.1">
    <property type="nucleotide sequence ID" value="NZ_JAKLTR010000017.1"/>
</dbReference>
<comment type="caution">
    <text evidence="1">The sequence shown here is derived from an EMBL/GenBank/DDBJ whole genome shotgun (WGS) entry which is preliminary data.</text>
</comment>
<keyword evidence="2" id="KW-1185">Reference proteome</keyword>
<name>A0ABS9KXH5_9BACT</name>
<sequence length="123" mass="13935">MQKIAAFILILAFLGQTFDQGFSYVGYVINKAEYLRNCENKYRPMLHCEGKCQLMKKIEAQRKKEEQQAPELKLAAKSEVISSKSSFLVNPPGIVIEISTKYINENTGTPVDRSSSFFHPPNC</sequence>
<reference evidence="1" key="1">
    <citation type="submission" date="2022-01" db="EMBL/GenBank/DDBJ databases">
        <authorList>
            <person name="Jo J.-H."/>
            <person name="Im W.-T."/>
        </authorList>
    </citation>
    <scope>NUCLEOTIDE SEQUENCE</scope>
    <source>
        <strain evidence="1">NA20</strain>
    </source>
</reference>
<evidence type="ECO:0000313" key="2">
    <source>
        <dbReference type="Proteomes" id="UP001165367"/>
    </source>
</evidence>
<protein>
    <submittedName>
        <fullName evidence="1">Uncharacterized protein</fullName>
    </submittedName>
</protein>
<proteinExistence type="predicted"/>
<dbReference type="Proteomes" id="UP001165367">
    <property type="component" value="Unassembled WGS sequence"/>
</dbReference>
<evidence type="ECO:0000313" key="1">
    <source>
        <dbReference type="EMBL" id="MCG2617013.1"/>
    </source>
</evidence>
<gene>
    <name evidence="1" type="ORF">LZZ85_22145</name>
</gene>
<dbReference type="EMBL" id="JAKLTR010000017">
    <property type="protein sequence ID" value="MCG2617013.1"/>
    <property type="molecule type" value="Genomic_DNA"/>
</dbReference>
<organism evidence="1 2">
    <name type="scientific">Terrimonas ginsenosidimutans</name>
    <dbReference type="NCBI Taxonomy" id="2908004"/>
    <lineage>
        <taxon>Bacteria</taxon>
        <taxon>Pseudomonadati</taxon>
        <taxon>Bacteroidota</taxon>
        <taxon>Chitinophagia</taxon>
        <taxon>Chitinophagales</taxon>
        <taxon>Chitinophagaceae</taxon>
        <taxon>Terrimonas</taxon>
    </lineage>
</organism>